<protein>
    <submittedName>
        <fullName evidence="3">Origin of replication complex subunit 6</fullName>
    </submittedName>
</protein>
<evidence type="ECO:0000313" key="3">
    <source>
        <dbReference type="EMBL" id="GEU60215.1"/>
    </source>
</evidence>
<dbReference type="GO" id="GO:0006270">
    <property type="term" value="P:DNA replication initiation"/>
    <property type="evidence" value="ECO:0007669"/>
    <property type="project" value="TreeGrafter"/>
</dbReference>
<dbReference type="InterPro" id="IPR020529">
    <property type="entry name" value="ORC6_met/pln"/>
</dbReference>
<dbReference type="PANTHER" id="PTHR13394:SF0">
    <property type="entry name" value="ORIGIN RECOGNITION COMPLEX SUBUNIT 6"/>
    <property type="match status" value="1"/>
</dbReference>
<dbReference type="CDD" id="cd11583">
    <property type="entry name" value="Orc6_mid"/>
    <property type="match status" value="1"/>
</dbReference>
<feature type="compositionally biased region" description="Basic and acidic residues" evidence="1">
    <location>
        <begin position="83"/>
        <end position="106"/>
    </location>
</feature>
<gene>
    <name evidence="3" type="ORF">Tci_032193</name>
</gene>
<dbReference type="Gene3D" id="1.10.472.10">
    <property type="entry name" value="Cyclin-like"/>
    <property type="match status" value="1"/>
</dbReference>
<accession>A0A6L2LJ66</accession>
<dbReference type="Pfam" id="PF21913">
    <property type="entry name" value="ORC6_2nd"/>
    <property type="match status" value="1"/>
</dbReference>
<organism evidence="3">
    <name type="scientific">Tanacetum cinerariifolium</name>
    <name type="common">Dalmatian daisy</name>
    <name type="synonym">Chrysanthemum cinerariifolium</name>
    <dbReference type="NCBI Taxonomy" id="118510"/>
    <lineage>
        <taxon>Eukaryota</taxon>
        <taxon>Viridiplantae</taxon>
        <taxon>Streptophyta</taxon>
        <taxon>Embryophyta</taxon>
        <taxon>Tracheophyta</taxon>
        <taxon>Spermatophyta</taxon>
        <taxon>Magnoliopsida</taxon>
        <taxon>eudicotyledons</taxon>
        <taxon>Gunneridae</taxon>
        <taxon>Pentapetalae</taxon>
        <taxon>asterids</taxon>
        <taxon>campanulids</taxon>
        <taxon>Asterales</taxon>
        <taxon>Asteraceae</taxon>
        <taxon>Asteroideae</taxon>
        <taxon>Anthemideae</taxon>
        <taxon>Anthemidinae</taxon>
        <taxon>Tanacetum</taxon>
    </lineage>
</organism>
<evidence type="ECO:0000259" key="2">
    <source>
        <dbReference type="Pfam" id="PF21913"/>
    </source>
</evidence>
<dbReference type="PANTHER" id="PTHR13394">
    <property type="entry name" value="ORIGIN RECOGNITION COMPLEX SUBUNIT 6"/>
    <property type="match status" value="1"/>
</dbReference>
<dbReference type="GO" id="GO:0005664">
    <property type="term" value="C:nuclear origin of replication recognition complex"/>
    <property type="evidence" value="ECO:0007669"/>
    <property type="project" value="InterPro"/>
</dbReference>
<dbReference type="AlphaFoldDB" id="A0A6L2LJ66"/>
<sequence length="168" mass="18905">MLSNYRYRERFTASLPPTRRASADFSRPVFTATGFYLCAKKHKLKVDKSKLIELSGSSEDEFSSVSTSMKDICFDVFGVEKEKKDPKSVKGNRDLLDAIPEKRQDEDGGYSSDEGNDLSAYKKHIGSALPRHCLQPVELVLTFRGLCLLPQDFICVQKSISSRLTRVS</sequence>
<evidence type="ECO:0000256" key="1">
    <source>
        <dbReference type="SAM" id="MobiDB-lite"/>
    </source>
</evidence>
<comment type="caution">
    <text evidence="3">The sequence shown here is derived from an EMBL/GenBank/DDBJ whole genome shotgun (WGS) entry which is preliminary data.</text>
</comment>
<feature type="domain" description="ORC6 second cyclin-like" evidence="2">
    <location>
        <begin position="9"/>
        <end position="71"/>
    </location>
</feature>
<feature type="region of interest" description="Disordered" evidence="1">
    <location>
        <begin position="83"/>
        <end position="115"/>
    </location>
</feature>
<name>A0A6L2LJ66_TANCI</name>
<dbReference type="EMBL" id="BKCJ010004300">
    <property type="protein sequence ID" value="GEU60215.1"/>
    <property type="molecule type" value="Genomic_DNA"/>
</dbReference>
<reference evidence="3" key="1">
    <citation type="journal article" date="2019" name="Sci. Rep.">
        <title>Draft genome of Tanacetum cinerariifolium, the natural source of mosquito coil.</title>
        <authorList>
            <person name="Yamashiro T."/>
            <person name="Shiraishi A."/>
            <person name="Satake H."/>
            <person name="Nakayama K."/>
        </authorList>
    </citation>
    <scope>NUCLEOTIDE SEQUENCE</scope>
</reference>
<dbReference type="InterPro" id="IPR054113">
    <property type="entry name" value="ORC6_cyclin-like_2nd"/>
</dbReference>
<proteinExistence type="predicted"/>